<gene>
    <name evidence="1" type="ORF">MLD38_024346</name>
</gene>
<comment type="caution">
    <text evidence="1">The sequence shown here is derived from an EMBL/GenBank/DDBJ whole genome shotgun (WGS) entry which is preliminary data.</text>
</comment>
<keyword evidence="2" id="KW-1185">Reference proteome</keyword>
<dbReference type="EMBL" id="CM042886">
    <property type="protein sequence ID" value="KAI4339396.1"/>
    <property type="molecule type" value="Genomic_DNA"/>
</dbReference>
<proteinExistence type="predicted"/>
<protein>
    <submittedName>
        <fullName evidence="1">Uncharacterized protein</fullName>
    </submittedName>
</protein>
<evidence type="ECO:0000313" key="1">
    <source>
        <dbReference type="EMBL" id="KAI4339396.1"/>
    </source>
</evidence>
<dbReference type="Proteomes" id="UP001057402">
    <property type="component" value="Chromosome 7"/>
</dbReference>
<evidence type="ECO:0000313" key="2">
    <source>
        <dbReference type="Proteomes" id="UP001057402"/>
    </source>
</evidence>
<organism evidence="1 2">
    <name type="scientific">Melastoma candidum</name>
    <dbReference type="NCBI Taxonomy" id="119954"/>
    <lineage>
        <taxon>Eukaryota</taxon>
        <taxon>Viridiplantae</taxon>
        <taxon>Streptophyta</taxon>
        <taxon>Embryophyta</taxon>
        <taxon>Tracheophyta</taxon>
        <taxon>Spermatophyta</taxon>
        <taxon>Magnoliopsida</taxon>
        <taxon>eudicotyledons</taxon>
        <taxon>Gunneridae</taxon>
        <taxon>Pentapetalae</taxon>
        <taxon>rosids</taxon>
        <taxon>malvids</taxon>
        <taxon>Myrtales</taxon>
        <taxon>Melastomataceae</taxon>
        <taxon>Melastomatoideae</taxon>
        <taxon>Melastomateae</taxon>
        <taxon>Melastoma</taxon>
    </lineage>
</organism>
<reference evidence="2" key="1">
    <citation type="journal article" date="2023" name="Front. Plant Sci.">
        <title>Chromosomal-level genome assembly of Melastoma candidum provides insights into trichome evolution.</title>
        <authorList>
            <person name="Zhong Y."/>
            <person name="Wu W."/>
            <person name="Sun C."/>
            <person name="Zou P."/>
            <person name="Liu Y."/>
            <person name="Dai S."/>
            <person name="Zhou R."/>
        </authorList>
    </citation>
    <scope>NUCLEOTIDE SEQUENCE [LARGE SCALE GENOMIC DNA]</scope>
</reference>
<sequence length="459" mass="49824">MRGNLGRKLPNPNSFLPACRHSFSTFDPSGGRGGGRGRGRGIPGASTPFSPAPSPPEDDERRVLPPGIGHGRGIPPSPSNFGSPIGRGRGGPVPGGPSKPIFFKREDGVPPPTMGQDRSADVGHGRGSSRGMGLPSSMASMLDDASRGKGGSSLPESITSVLQGGGRGKPVMRPKPEGPPFQEENRHLRVQPLPPSGRDEGPRRGPGTIHREREDGGGQGSGSRGRGRGVSARGGRGRGRGRGRGGGRGFREFRDRGGEEIDADEGYAAGLYLGDNADGEKLAARIGPENMNKLVEGFEEMSEYVLPSPTHEMYLDSFHTNCLIEFEPEYLVEFENPDIDEKPIMPLRDVLEKVKPFLMVYEGIQNQEEWEEAVKETMDRVPLIQEIIDYYSGPDRITAKTQTEELERVAKTLPESAPASVKRFTDRAVLSLKSNPGWGFNKKCMFMDQLVREVSKQYK</sequence>
<name>A0ACB9NTJ0_9MYRT</name>
<accession>A0ACB9NTJ0</accession>